<feature type="binding site" evidence="11">
    <location>
        <position position="174"/>
    </location>
    <ligand>
        <name>substrate</name>
    </ligand>
</feature>
<feature type="binding site" evidence="11">
    <location>
        <begin position="315"/>
        <end position="316"/>
    </location>
    <ligand>
        <name>FMN</name>
        <dbReference type="ChEBI" id="CHEBI:58210"/>
    </ligand>
</feature>
<dbReference type="PANTHER" id="PTHR48109">
    <property type="entry name" value="DIHYDROOROTATE DEHYDROGENASE (QUINONE), MITOCHONDRIAL-RELATED"/>
    <property type="match status" value="1"/>
</dbReference>
<dbReference type="Proteomes" id="UP001156882">
    <property type="component" value="Unassembled WGS sequence"/>
</dbReference>
<dbReference type="PROSITE" id="PS00911">
    <property type="entry name" value="DHODEHASE_1"/>
    <property type="match status" value="1"/>
</dbReference>
<keyword evidence="14" id="KW-1185">Reference proteome</keyword>
<evidence type="ECO:0000256" key="10">
    <source>
        <dbReference type="ARBA" id="ARBA00048639"/>
    </source>
</evidence>
<feature type="binding site" evidence="11">
    <location>
        <position position="169"/>
    </location>
    <ligand>
        <name>FMN</name>
        <dbReference type="ChEBI" id="CHEBI:58210"/>
    </ligand>
</feature>
<keyword evidence="6 11" id="KW-0288">FMN</keyword>
<feature type="binding site" evidence="11">
    <location>
        <position position="213"/>
    </location>
    <ligand>
        <name>FMN</name>
        <dbReference type="ChEBI" id="CHEBI:58210"/>
    </ligand>
</feature>
<evidence type="ECO:0000256" key="11">
    <source>
        <dbReference type="HAMAP-Rule" id="MF_00225"/>
    </source>
</evidence>
<feature type="binding site" evidence="11">
    <location>
        <begin position="110"/>
        <end position="114"/>
    </location>
    <ligand>
        <name>substrate</name>
    </ligand>
</feature>
<evidence type="ECO:0000256" key="5">
    <source>
        <dbReference type="ARBA" id="ARBA00022630"/>
    </source>
</evidence>
<evidence type="ECO:0000313" key="14">
    <source>
        <dbReference type="Proteomes" id="UP001156882"/>
    </source>
</evidence>
<gene>
    <name evidence="11 13" type="primary">pyrD</name>
    <name evidence="13" type="ORF">GCM10007874_13270</name>
</gene>
<comment type="subunit">
    <text evidence="11">Monomer.</text>
</comment>
<evidence type="ECO:0000313" key="13">
    <source>
        <dbReference type="EMBL" id="GLS18310.1"/>
    </source>
</evidence>
<dbReference type="Pfam" id="PF01180">
    <property type="entry name" value="DHO_dh"/>
    <property type="match status" value="1"/>
</dbReference>
<organism evidence="13 14">
    <name type="scientific">Labrys miyagiensis</name>
    <dbReference type="NCBI Taxonomy" id="346912"/>
    <lineage>
        <taxon>Bacteria</taxon>
        <taxon>Pseudomonadati</taxon>
        <taxon>Pseudomonadota</taxon>
        <taxon>Alphaproteobacteria</taxon>
        <taxon>Hyphomicrobiales</taxon>
        <taxon>Xanthobacteraceae</taxon>
        <taxon>Labrys</taxon>
    </lineage>
</organism>
<dbReference type="EMBL" id="BSPC01000011">
    <property type="protein sequence ID" value="GLS18310.1"/>
    <property type="molecule type" value="Genomic_DNA"/>
</dbReference>
<name>A0ABQ6CHI1_9HYPH</name>
<evidence type="ECO:0000256" key="3">
    <source>
        <dbReference type="ARBA" id="ARBA00005161"/>
    </source>
</evidence>
<dbReference type="InterPro" id="IPR013785">
    <property type="entry name" value="Aldolase_TIM"/>
</dbReference>
<feature type="domain" description="Dihydroorotate dehydrogenase catalytic" evidence="12">
    <location>
        <begin position="44"/>
        <end position="333"/>
    </location>
</feature>
<feature type="binding site" evidence="11">
    <location>
        <position position="85"/>
    </location>
    <ligand>
        <name>FMN</name>
        <dbReference type="ChEBI" id="CHEBI:58210"/>
    </ligand>
</feature>
<dbReference type="CDD" id="cd04738">
    <property type="entry name" value="DHOD_2_like"/>
    <property type="match status" value="1"/>
</dbReference>
<keyword evidence="5 11" id="KW-0285">Flavoprotein</keyword>
<dbReference type="HAMAP" id="MF_00225">
    <property type="entry name" value="DHO_dh_type2"/>
    <property type="match status" value="1"/>
</dbReference>
<dbReference type="InterPro" id="IPR005719">
    <property type="entry name" value="Dihydroorotate_DH_2"/>
</dbReference>
<evidence type="ECO:0000256" key="1">
    <source>
        <dbReference type="ARBA" id="ARBA00003125"/>
    </source>
</evidence>
<dbReference type="PIRSF" id="PIRSF000164">
    <property type="entry name" value="DHO_oxidase"/>
    <property type="match status" value="1"/>
</dbReference>
<evidence type="ECO:0000256" key="8">
    <source>
        <dbReference type="ARBA" id="ARBA00023002"/>
    </source>
</evidence>
<feature type="binding site" evidence="11">
    <location>
        <position position="138"/>
    </location>
    <ligand>
        <name>FMN</name>
        <dbReference type="ChEBI" id="CHEBI:58210"/>
    </ligand>
</feature>
<evidence type="ECO:0000256" key="2">
    <source>
        <dbReference type="ARBA" id="ARBA00004370"/>
    </source>
</evidence>
<feature type="binding site" evidence="11">
    <location>
        <begin position="242"/>
        <end position="243"/>
    </location>
    <ligand>
        <name>substrate</name>
    </ligand>
</feature>
<keyword evidence="8 11" id="KW-0560">Oxidoreductase</keyword>
<dbReference type="InterPro" id="IPR050074">
    <property type="entry name" value="DHO_dehydrogenase"/>
</dbReference>
<dbReference type="PROSITE" id="PS00912">
    <property type="entry name" value="DHODEHASE_2"/>
    <property type="match status" value="1"/>
</dbReference>
<evidence type="ECO:0000256" key="9">
    <source>
        <dbReference type="ARBA" id="ARBA00023136"/>
    </source>
</evidence>
<feature type="binding site" evidence="11">
    <location>
        <position position="294"/>
    </location>
    <ligand>
        <name>FMN</name>
        <dbReference type="ChEBI" id="CHEBI:58210"/>
    </ligand>
</feature>
<keyword evidence="9 11" id="KW-0472">Membrane</keyword>
<dbReference type="NCBIfam" id="TIGR01036">
    <property type="entry name" value="pyrD_sub2"/>
    <property type="match status" value="1"/>
</dbReference>
<feature type="binding site" evidence="11">
    <location>
        <position position="65"/>
    </location>
    <ligand>
        <name>substrate</name>
    </ligand>
</feature>
<dbReference type="SUPFAM" id="SSF51395">
    <property type="entry name" value="FMN-linked oxidoreductases"/>
    <property type="match status" value="1"/>
</dbReference>
<dbReference type="Gene3D" id="3.20.20.70">
    <property type="entry name" value="Aldolase class I"/>
    <property type="match status" value="1"/>
</dbReference>
<reference evidence="14" key="1">
    <citation type="journal article" date="2019" name="Int. J. Syst. Evol. Microbiol.">
        <title>The Global Catalogue of Microorganisms (GCM) 10K type strain sequencing project: providing services to taxonomists for standard genome sequencing and annotation.</title>
        <authorList>
            <consortium name="The Broad Institute Genomics Platform"/>
            <consortium name="The Broad Institute Genome Sequencing Center for Infectious Disease"/>
            <person name="Wu L."/>
            <person name="Ma J."/>
        </authorList>
    </citation>
    <scope>NUCLEOTIDE SEQUENCE [LARGE SCALE GENOMIC DNA]</scope>
    <source>
        <strain evidence="14">NBRC 101365</strain>
    </source>
</reference>
<comment type="similarity">
    <text evidence="4 11">Belongs to the dihydroorotate dehydrogenase family. Type 2 subfamily.</text>
</comment>
<evidence type="ECO:0000256" key="4">
    <source>
        <dbReference type="ARBA" id="ARBA00005359"/>
    </source>
</evidence>
<comment type="subcellular location">
    <subcellularLocation>
        <location evidence="11">Cell membrane</location>
        <topology evidence="11">Peripheral membrane protein</topology>
    </subcellularLocation>
    <subcellularLocation>
        <location evidence="2">Membrane</location>
    </subcellularLocation>
</comment>
<dbReference type="NCBIfam" id="NF003645">
    <property type="entry name" value="PRK05286.1-2"/>
    <property type="match status" value="1"/>
</dbReference>
<keyword evidence="7 11" id="KW-0665">Pyrimidine biosynthesis</keyword>
<dbReference type="InterPro" id="IPR005720">
    <property type="entry name" value="Dihydroorotate_DH_cat"/>
</dbReference>
<sequence>MIGAAFALIRPLLFRMDPELAHERTLAALRGLPIPPPPADPSSLGVKAFGLDFPNRVGVAAGFDKNAEVVDPLFRLGFGFVEIGSVTPRPQEGNPRPRLFRLPADEGVINRFGFNNQGHAAVLARLKARKGRGILGVNVGANKDSEDKAADYAAGIVAFAPVASYFTLNVSSPNTPGLRNLQKREALDELLARAVETRDSVALNGARRPLLLKIAPDVTLAELDDIVDRALAHGLDGMIVSNTTISRPESLKEKALAGETGGLSGAPLFELSTRVLAETAKRVAGKFPLIGVGGIHSVRTAKAKIEAGATLVQLYSSLVYKGPGLVTEIKRGL</sequence>
<dbReference type="InterPro" id="IPR001295">
    <property type="entry name" value="Dihydroorotate_DH_CS"/>
</dbReference>
<evidence type="ECO:0000259" key="12">
    <source>
        <dbReference type="Pfam" id="PF01180"/>
    </source>
</evidence>
<evidence type="ECO:0000256" key="6">
    <source>
        <dbReference type="ARBA" id="ARBA00022643"/>
    </source>
</evidence>
<dbReference type="NCBIfam" id="NF003652">
    <property type="entry name" value="PRK05286.2-5"/>
    <property type="match status" value="1"/>
</dbReference>
<dbReference type="RefSeq" id="WP_284311128.1">
    <property type="nucleotide sequence ID" value="NZ_BSPC01000011.1"/>
</dbReference>
<comment type="cofactor">
    <cofactor evidence="11">
        <name>FMN</name>
        <dbReference type="ChEBI" id="CHEBI:58210"/>
    </cofactor>
    <text evidence="11">Binds 1 FMN per subunit.</text>
</comment>
<accession>A0ABQ6CHI1</accession>
<dbReference type="PANTHER" id="PTHR48109:SF4">
    <property type="entry name" value="DIHYDROOROTATE DEHYDROGENASE (QUINONE), MITOCHONDRIAL"/>
    <property type="match status" value="1"/>
</dbReference>
<feature type="binding site" evidence="11">
    <location>
        <position position="265"/>
    </location>
    <ligand>
        <name>FMN</name>
        <dbReference type="ChEBI" id="CHEBI:58210"/>
    </ligand>
</feature>
<evidence type="ECO:0000256" key="7">
    <source>
        <dbReference type="ARBA" id="ARBA00022975"/>
    </source>
</evidence>
<feature type="binding site" evidence="11">
    <location>
        <position position="169"/>
    </location>
    <ligand>
        <name>substrate</name>
    </ligand>
</feature>
<dbReference type="InterPro" id="IPR012135">
    <property type="entry name" value="Dihydroorotate_DH_1_2"/>
</dbReference>
<feature type="binding site" evidence="11">
    <location>
        <position position="241"/>
    </location>
    <ligand>
        <name>FMN</name>
        <dbReference type="ChEBI" id="CHEBI:58210"/>
    </ligand>
</feature>
<comment type="catalytic activity">
    <reaction evidence="10 11">
        <text>(S)-dihydroorotate + a quinone = orotate + a quinol</text>
        <dbReference type="Rhea" id="RHEA:30187"/>
        <dbReference type="ChEBI" id="CHEBI:24646"/>
        <dbReference type="ChEBI" id="CHEBI:30839"/>
        <dbReference type="ChEBI" id="CHEBI:30864"/>
        <dbReference type="ChEBI" id="CHEBI:132124"/>
        <dbReference type="EC" id="1.3.5.2"/>
    </reaction>
</comment>
<comment type="caution">
    <text evidence="13">The sequence shown here is derived from an EMBL/GenBank/DDBJ whole genome shotgun (WGS) entry which is preliminary data.</text>
</comment>
<feature type="active site" description="Nucleophile" evidence="11">
    <location>
        <position position="172"/>
    </location>
</feature>
<comment type="function">
    <text evidence="1 11">Catalyzes the conversion of dihydroorotate to orotate with quinone as electron acceptor.</text>
</comment>
<keyword evidence="11" id="KW-1003">Cell membrane</keyword>
<feature type="binding site" evidence="11">
    <location>
        <begin position="61"/>
        <end position="65"/>
    </location>
    <ligand>
        <name>FMN</name>
        <dbReference type="ChEBI" id="CHEBI:58210"/>
    </ligand>
</feature>
<proteinExistence type="inferred from homology"/>
<comment type="pathway">
    <text evidence="3 11">Pyrimidine metabolism; UMP biosynthesis via de novo pathway; orotate from (S)-dihydroorotate (quinone route): step 1/1.</text>
</comment>
<dbReference type="EC" id="1.3.5.2" evidence="11"/>
<protein>
    <recommendedName>
        <fullName evidence="11">Dihydroorotate dehydrogenase (quinone)</fullName>
        <ecNumber evidence="11">1.3.5.2</ecNumber>
    </recommendedName>
    <alternativeName>
        <fullName evidence="11">DHOdehase</fullName>
        <shortName evidence="11">DHOD</shortName>
        <shortName evidence="11">DHODase</shortName>
    </alternativeName>
    <alternativeName>
        <fullName evidence="11">Dihydroorotate oxidase</fullName>
    </alternativeName>
</protein>